<dbReference type="PANTHER" id="PTHR11359">
    <property type="entry name" value="AMP DEAMINASE"/>
    <property type="match status" value="1"/>
</dbReference>
<dbReference type="FunFam" id="4.10.800.20:FF:000001">
    <property type="entry name" value="AMP deaminase"/>
    <property type="match status" value="1"/>
</dbReference>
<dbReference type="Pfam" id="PF19326">
    <property type="entry name" value="AMP_deaminase"/>
    <property type="match status" value="1"/>
</dbReference>
<dbReference type="FunFam" id="3.20.20.140:FF:000035">
    <property type="entry name" value="Probable amp deaminase"/>
    <property type="match status" value="1"/>
</dbReference>
<evidence type="ECO:0000256" key="10">
    <source>
        <dbReference type="ARBA" id="ARBA00068747"/>
    </source>
</evidence>
<dbReference type="GO" id="GO:0003876">
    <property type="term" value="F:AMP deaminase activity"/>
    <property type="evidence" value="ECO:0007669"/>
    <property type="project" value="UniProtKB-EC"/>
</dbReference>
<feature type="region of interest" description="Disordered" evidence="12">
    <location>
        <begin position="934"/>
        <end position="966"/>
    </location>
</feature>
<comment type="cofactor">
    <cofactor evidence="1">
        <name>Zn(2+)</name>
        <dbReference type="ChEBI" id="CHEBI:29105"/>
    </cofactor>
</comment>
<dbReference type="GO" id="GO:0046033">
    <property type="term" value="P:AMP metabolic process"/>
    <property type="evidence" value="ECO:0007669"/>
    <property type="project" value="TreeGrafter"/>
</dbReference>
<keyword evidence="5" id="KW-0479">Metal-binding</keyword>
<dbReference type="EMBL" id="JTDF01021881">
    <property type="protein sequence ID" value="KAF8561261.1"/>
    <property type="molecule type" value="Genomic_DNA"/>
</dbReference>
<name>A0A8T0D3T3_9TREM</name>
<dbReference type="CDD" id="cd01319">
    <property type="entry name" value="AMPD"/>
    <property type="match status" value="1"/>
</dbReference>
<dbReference type="PANTHER" id="PTHR11359:SF0">
    <property type="entry name" value="AMP DEAMINASE"/>
    <property type="match status" value="1"/>
</dbReference>
<evidence type="ECO:0000313" key="13">
    <source>
        <dbReference type="EMBL" id="KAF8561261.1"/>
    </source>
</evidence>
<comment type="similarity">
    <text evidence="3">Belongs to the metallo-dependent hydrolases superfamily. Adenosine and AMP deaminases family.</text>
</comment>
<dbReference type="InterPro" id="IPR006329">
    <property type="entry name" value="AMPD"/>
</dbReference>
<organism evidence="13 14">
    <name type="scientific">Paragonimus westermani</name>
    <dbReference type="NCBI Taxonomy" id="34504"/>
    <lineage>
        <taxon>Eukaryota</taxon>
        <taxon>Metazoa</taxon>
        <taxon>Spiralia</taxon>
        <taxon>Lophotrochozoa</taxon>
        <taxon>Platyhelminthes</taxon>
        <taxon>Trematoda</taxon>
        <taxon>Digenea</taxon>
        <taxon>Plagiorchiida</taxon>
        <taxon>Troglotremata</taxon>
        <taxon>Troglotrematidae</taxon>
        <taxon>Paragonimus</taxon>
    </lineage>
</organism>
<comment type="function">
    <text evidence="9">AMP deaminase plays a critical role in energy metabolism. Catalyzes the deamination of AMP to IMP and plays an important role in the purine nucleotide cycle.</text>
</comment>
<evidence type="ECO:0000256" key="1">
    <source>
        <dbReference type="ARBA" id="ARBA00001947"/>
    </source>
</evidence>
<evidence type="ECO:0000256" key="7">
    <source>
        <dbReference type="ARBA" id="ARBA00022833"/>
    </source>
</evidence>
<comment type="pathway">
    <text evidence="2">Purine metabolism; IMP biosynthesis via salvage pathway; IMP from AMP: step 1/1.</text>
</comment>
<evidence type="ECO:0000256" key="5">
    <source>
        <dbReference type="ARBA" id="ARBA00022723"/>
    </source>
</evidence>
<keyword evidence="14" id="KW-1185">Reference proteome</keyword>
<reference evidence="13 14" key="1">
    <citation type="submission" date="2019-07" db="EMBL/GenBank/DDBJ databases">
        <title>Annotation for the trematode Paragonimus westermani.</title>
        <authorList>
            <person name="Choi Y.-J."/>
        </authorList>
    </citation>
    <scope>NUCLEOTIDE SEQUENCE [LARGE SCALE GENOMIC DNA]</scope>
    <source>
        <strain evidence="13">180907_Pwestermani</strain>
    </source>
</reference>
<keyword evidence="7" id="KW-0862">Zinc</keyword>
<dbReference type="GO" id="GO:0046872">
    <property type="term" value="F:metal ion binding"/>
    <property type="evidence" value="ECO:0007669"/>
    <property type="project" value="UniProtKB-KW"/>
</dbReference>
<evidence type="ECO:0000313" key="14">
    <source>
        <dbReference type="Proteomes" id="UP000699462"/>
    </source>
</evidence>
<dbReference type="GO" id="GO:0032264">
    <property type="term" value="P:IMP salvage"/>
    <property type="evidence" value="ECO:0007669"/>
    <property type="project" value="InterPro"/>
</dbReference>
<evidence type="ECO:0000256" key="12">
    <source>
        <dbReference type="SAM" id="MobiDB-lite"/>
    </source>
</evidence>
<evidence type="ECO:0000256" key="6">
    <source>
        <dbReference type="ARBA" id="ARBA00022801"/>
    </source>
</evidence>
<dbReference type="InterPro" id="IPR032466">
    <property type="entry name" value="Metal_Hydrolase"/>
</dbReference>
<evidence type="ECO:0000256" key="4">
    <source>
        <dbReference type="ARBA" id="ARBA00012775"/>
    </source>
</evidence>
<dbReference type="PROSITE" id="PS00485">
    <property type="entry name" value="A_DEAMINASE"/>
    <property type="match status" value="1"/>
</dbReference>
<dbReference type="OrthoDB" id="1723809at2759"/>
<feature type="compositionally biased region" description="Polar residues" evidence="12">
    <location>
        <begin position="934"/>
        <end position="949"/>
    </location>
</feature>
<dbReference type="GO" id="GO:0005829">
    <property type="term" value="C:cytosol"/>
    <property type="evidence" value="ECO:0007669"/>
    <property type="project" value="TreeGrafter"/>
</dbReference>
<sequence>MLSTLRFNNPGQQHSRSSVGLSSCVLPASHLFFMDSPRRRVASIFYRYDLMDSQLVELAENIKQRGRDGPFPLYKETGSEFVMPKFPIERKEMEDHILELRMARSVGALTGETSSPNWDYSGEHGMASIDNNAQSKPDLRQTHPNSEIVANGIQDAYSAGPNNNGTCTQPLDVLVNASNEVPAGPTTLTSARLDATAGMHDQNEGLFSVTPPPTGSFSFDPEALDLSMRRIMALPGAMDAAGETTHPNSGFVTASRSAYNEVGPLLQEEEGVVEANIESAAVEFQRVQICGNDTFEVPVEELHVAAEALIKALKLRQTYMTISLQNFHRTTARYLGILNTGSFKQLDSQEKLFKSVHTPAFDHPINPPGTTGDPFATSYWPEPMTVKLEFRKGVMHVLPPDDFDQFSSTWQSLGFVVPCLSSYITDYEILRTFVADGPLKSFCYRRLMYLGSKFALHSLLNETRESLEQKSVSHRDFYNIRKVDTHLHAASCMNQKHLLRFIKKTIRTKADVPVCLDKNGKTMTLQQLIDQIGVTPYDLSIDNLDVHADRNTFHRFDKFNSKYNPIGQSQLREVFLKTDNYIDGSFFAHVLKEVFSDLEESKYQNAEPRLSIYGRSINEWDNLAKWAINCRVYSDNVRWLIQIPRLYDVYHAKGSMKCFQDIITNVFQPLFEVTADPKSHPELHAFLQYVTGFDSVDDESKSDKVIFNHFTPTPENYSQQENPPYSYYIYYMYANLSQLNQFRSYRGLNTFSLRPHCGEAGNPNHLITCFLLAESINHGLLLRKAPVLQYLYYLAQIGIAMSPLSNNSLFLDYHRNPMNNYLSRGLNVSLSTDDPLQFHFTKEPLIEEYSIATQVWKLTSTDMCELARNSVLMSGFSHTVKSFWFGPDYSQEGVMGNDITRTNVPNIRIAYRYETLTDELRLLLRSVLSRRSATSVGTPISPNSTGTHSPSKRALSGFKSQKPSKQ</sequence>
<evidence type="ECO:0000256" key="2">
    <source>
        <dbReference type="ARBA" id="ARBA00004955"/>
    </source>
</evidence>
<dbReference type="Gene3D" id="4.10.800.20">
    <property type="match status" value="1"/>
</dbReference>
<dbReference type="AlphaFoldDB" id="A0A8T0D3T3"/>
<dbReference type="SUPFAM" id="SSF51556">
    <property type="entry name" value="Metallo-dependent hydrolases"/>
    <property type="match status" value="1"/>
</dbReference>
<evidence type="ECO:0000256" key="3">
    <source>
        <dbReference type="ARBA" id="ARBA00006676"/>
    </source>
</evidence>
<evidence type="ECO:0000256" key="8">
    <source>
        <dbReference type="ARBA" id="ARBA00023080"/>
    </source>
</evidence>
<dbReference type="Gene3D" id="3.20.20.140">
    <property type="entry name" value="Metal-dependent hydrolases"/>
    <property type="match status" value="1"/>
</dbReference>
<dbReference type="EC" id="3.5.4.6" evidence="4"/>
<proteinExistence type="inferred from homology"/>
<protein>
    <recommendedName>
        <fullName evidence="10">AMP deaminase 2</fullName>
        <ecNumber evidence="4">3.5.4.6</ecNumber>
    </recommendedName>
    <alternativeName>
        <fullName evidence="11">AMP deaminase isoform L</fullName>
    </alternativeName>
</protein>
<dbReference type="InterPro" id="IPR006650">
    <property type="entry name" value="A/AMP_deam_AS"/>
</dbReference>
<dbReference type="NCBIfam" id="TIGR01429">
    <property type="entry name" value="AMP_deaminase"/>
    <property type="match status" value="1"/>
</dbReference>
<comment type="caution">
    <text evidence="13">The sequence shown here is derived from an EMBL/GenBank/DDBJ whole genome shotgun (WGS) entry which is preliminary data.</text>
</comment>
<accession>A0A8T0D3T3</accession>
<dbReference type="Proteomes" id="UP000699462">
    <property type="component" value="Unassembled WGS sequence"/>
</dbReference>
<keyword evidence="8" id="KW-0546">Nucleotide metabolism</keyword>
<evidence type="ECO:0000256" key="11">
    <source>
        <dbReference type="ARBA" id="ARBA00079810"/>
    </source>
</evidence>
<gene>
    <name evidence="13" type="ORF">P879_02747</name>
</gene>
<keyword evidence="6" id="KW-0378">Hydrolase</keyword>
<evidence type="ECO:0000256" key="9">
    <source>
        <dbReference type="ARBA" id="ARBA00054146"/>
    </source>
</evidence>